<protein>
    <submittedName>
        <fullName evidence="3">Phage protein</fullName>
    </submittedName>
</protein>
<keyword evidence="1" id="KW-0175">Coiled coil</keyword>
<evidence type="ECO:0000313" key="2">
    <source>
        <dbReference type="Proteomes" id="UP000492821"/>
    </source>
</evidence>
<reference evidence="3" key="2">
    <citation type="submission" date="2020-10" db="UniProtKB">
        <authorList>
            <consortium name="WormBaseParasite"/>
        </authorList>
    </citation>
    <scope>IDENTIFICATION</scope>
</reference>
<evidence type="ECO:0000313" key="3">
    <source>
        <dbReference type="WBParaSite" id="Pan_g886.t1"/>
    </source>
</evidence>
<accession>A0A7E4WCH0</accession>
<keyword evidence="2" id="KW-1185">Reference proteome</keyword>
<name>A0A7E4WCH0_PANRE</name>
<reference evidence="2" key="1">
    <citation type="journal article" date="2013" name="Genetics">
        <title>The draft genome and transcriptome of Panagrellus redivivus are shaped by the harsh demands of a free-living lifestyle.</title>
        <authorList>
            <person name="Srinivasan J."/>
            <person name="Dillman A.R."/>
            <person name="Macchietto M.G."/>
            <person name="Heikkinen L."/>
            <person name="Lakso M."/>
            <person name="Fracchia K.M."/>
            <person name="Antoshechkin I."/>
            <person name="Mortazavi A."/>
            <person name="Wong G."/>
            <person name="Sternberg P.W."/>
        </authorList>
    </citation>
    <scope>NUCLEOTIDE SEQUENCE [LARGE SCALE GENOMIC DNA]</scope>
    <source>
        <strain evidence="2">MT8872</strain>
    </source>
</reference>
<feature type="coiled-coil region" evidence="1">
    <location>
        <begin position="95"/>
        <end position="122"/>
    </location>
</feature>
<sequence>MLEVVADRISSVDDGLLALRTQIAVANADLEKLRHKGNMINVDELLRVSQAMTMVQQLPAAMGVLAIQKARIEKEAVQNELAIQQICEAYSVETLGDLYDIIDEAQTEVRRLRAKLKEAESESSK</sequence>
<proteinExistence type="predicted"/>
<dbReference type="WBParaSite" id="Pan_g886.t1">
    <property type="protein sequence ID" value="Pan_g886.t1"/>
    <property type="gene ID" value="Pan_g886"/>
</dbReference>
<evidence type="ECO:0000256" key="1">
    <source>
        <dbReference type="SAM" id="Coils"/>
    </source>
</evidence>
<dbReference type="AlphaFoldDB" id="A0A7E4WCH0"/>
<dbReference type="Proteomes" id="UP000492821">
    <property type="component" value="Unassembled WGS sequence"/>
</dbReference>
<organism evidence="2 3">
    <name type="scientific">Panagrellus redivivus</name>
    <name type="common">Microworm</name>
    <dbReference type="NCBI Taxonomy" id="6233"/>
    <lineage>
        <taxon>Eukaryota</taxon>
        <taxon>Metazoa</taxon>
        <taxon>Ecdysozoa</taxon>
        <taxon>Nematoda</taxon>
        <taxon>Chromadorea</taxon>
        <taxon>Rhabditida</taxon>
        <taxon>Tylenchina</taxon>
        <taxon>Panagrolaimomorpha</taxon>
        <taxon>Panagrolaimoidea</taxon>
        <taxon>Panagrolaimidae</taxon>
        <taxon>Panagrellus</taxon>
    </lineage>
</organism>